<dbReference type="OrthoDB" id="9806704at2"/>
<evidence type="ECO:0000256" key="1">
    <source>
        <dbReference type="PROSITE-ProRule" id="PRU00339"/>
    </source>
</evidence>
<dbReference type="InterPro" id="IPR029787">
    <property type="entry name" value="Nucleotide_cyclase"/>
</dbReference>
<dbReference type="STRING" id="545695.TREAZ_0233"/>
<dbReference type="InterPro" id="IPR019734">
    <property type="entry name" value="TPR_rpt"/>
</dbReference>
<dbReference type="Gene3D" id="3.30.70.1230">
    <property type="entry name" value="Nucleotide cyclase"/>
    <property type="match status" value="1"/>
</dbReference>
<dbReference type="SUPFAM" id="SSF55073">
    <property type="entry name" value="Nucleotide cyclase"/>
    <property type="match status" value="1"/>
</dbReference>
<protein>
    <submittedName>
        <fullName evidence="4">Adenylate/guanylate cyclase</fullName>
    </submittedName>
</protein>
<dbReference type="HOGENOM" id="CLU_000445_110_2_12"/>
<reference evidence="5" key="1">
    <citation type="submission" date="2009-12" db="EMBL/GenBank/DDBJ databases">
        <title>Complete sequence of Treponema azotonutricium strain ZAS-9.</title>
        <authorList>
            <person name="Tetu S.G."/>
            <person name="Matson E."/>
            <person name="Ren Q."/>
            <person name="Seshadri R."/>
            <person name="Elbourne L."/>
            <person name="Hassan K.A."/>
            <person name="Durkin A."/>
            <person name="Radune D."/>
            <person name="Mohamoud Y."/>
            <person name="Shay R."/>
            <person name="Jin S."/>
            <person name="Zhang X."/>
            <person name="Lucey K."/>
            <person name="Ballor N.R."/>
            <person name="Ottesen E."/>
            <person name="Rosenthal R."/>
            <person name="Allen A."/>
            <person name="Leadbetter J.R."/>
            <person name="Paulsen I.T."/>
        </authorList>
    </citation>
    <scope>NUCLEOTIDE SEQUENCE [LARGE SCALE GENOMIC DNA]</scope>
    <source>
        <strain evidence="5">ATCC BAA-888 / DSM 13862 / ZAS-9</strain>
    </source>
</reference>
<dbReference type="GO" id="GO:0035556">
    <property type="term" value="P:intracellular signal transduction"/>
    <property type="evidence" value="ECO:0007669"/>
    <property type="project" value="InterPro"/>
</dbReference>
<keyword evidence="5" id="KW-1185">Reference proteome</keyword>
<organism evidence="4 5">
    <name type="scientific">Leadbettera azotonutricia (strain ATCC BAA-888 / DSM 13862 / ZAS-9)</name>
    <name type="common">Treponema azotonutricium</name>
    <dbReference type="NCBI Taxonomy" id="545695"/>
    <lineage>
        <taxon>Bacteria</taxon>
        <taxon>Pseudomonadati</taxon>
        <taxon>Spirochaetota</taxon>
        <taxon>Spirochaetia</taxon>
        <taxon>Spirochaetales</taxon>
        <taxon>Breznakiellaceae</taxon>
        <taxon>Leadbettera</taxon>
    </lineage>
</organism>
<keyword evidence="2" id="KW-0812">Transmembrane</keyword>
<dbReference type="AlphaFoldDB" id="F5YE94"/>
<feature type="transmembrane region" description="Helical" evidence="2">
    <location>
        <begin position="6"/>
        <end position="25"/>
    </location>
</feature>
<feature type="domain" description="Guanylate cyclase" evidence="3">
    <location>
        <begin position="87"/>
        <end position="215"/>
    </location>
</feature>
<accession>F5YE94</accession>
<evidence type="ECO:0000256" key="2">
    <source>
        <dbReference type="SAM" id="Phobius"/>
    </source>
</evidence>
<dbReference type="Pfam" id="PF00211">
    <property type="entry name" value="Guanylate_cyc"/>
    <property type="match status" value="1"/>
</dbReference>
<dbReference type="InterPro" id="IPR050697">
    <property type="entry name" value="Adenylyl/Guanylyl_Cyclase_3/4"/>
</dbReference>
<dbReference type="EMBL" id="CP001841">
    <property type="protein sequence ID" value="AEF81763.1"/>
    <property type="molecule type" value="Genomic_DNA"/>
</dbReference>
<dbReference type="RefSeq" id="WP_015711696.1">
    <property type="nucleotide sequence ID" value="NC_015577.1"/>
</dbReference>
<dbReference type="GO" id="GO:0004016">
    <property type="term" value="F:adenylate cyclase activity"/>
    <property type="evidence" value="ECO:0007669"/>
    <property type="project" value="UniProtKB-ARBA"/>
</dbReference>
<dbReference type="GO" id="GO:0006171">
    <property type="term" value="P:cAMP biosynthetic process"/>
    <property type="evidence" value="ECO:0007669"/>
    <property type="project" value="TreeGrafter"/>
</dbReference>
<keyword evidence="1" id="KW-0802">TPR repeat</keyword>
<dbReference type="SMART" id="SM00044">
    <property type="entry name" value="CYCc"/>
    <property type="match status" value="1"/>
</dbReference>
<dbReference type="PANTHER" id="PTHR43081:SF1">
    <property type="entry name" value="ADENYLATE CYCLASE, TERMINAL-DIFFERENTIATION SPECIFIC"/>
    <property type="match status" value="1"/>
</dbReference>
<reference evidence="4 5" key="2">
    <citation type="journal article" date="2011" name="ISME J.">
        <title>RNA-seq reveals cooperative metabolic interactions between two termite-gut spirochete species in co-culture.</title>
        <authorList>
            <person name="Rosenthal A.Z."/>
            <person name="Matson E.G."/>
            <person name="Eldar A."/>
            <person name="Leadbetter J.R."/>
        </authorList>
    </citation>
    <scope>NUCLEOTIDE SEQUENCE [LARGE SCALE GENOMIC DNA]</scope>
    <source>
        <strain evidence="5">ATCC BAA-888 / DSM 13862 / ZAS-9</strain>
    </source>
</reference>
<keyword evidence="2" id="KW-0472">Membrane</keyword>
<dbReference type="InParanoid" id="F5YE94"/>
<dbReference type="Proteomes" id="UP000009222">
    <property type="component" value="Chromosome"/>
</dbReference>
<dbReference type="KEGG" id="taz:TREAZ_0233"/>
<proteinExistence type="predicted"/>
<dbReference type="PANTHER" id="PTHR43081">
    <property type="entry name" value="ADENYLATE CYCLASE, TERMINAL-DIFFERENTIATION SPECIFIC-RELATED"/>
    <property type="match status" value="1"/>
</dbReference>
<dbReference type="PROSITE" id="PS50125">
    <property type="entry name" value="GUANYLATE_CYCLASE_2"/>
    <property type="match status" value="1"/>
</dbReference>
<dbReference type="CDD" id="cd07302">
    <property type="entry name" value="CHD"/>
    <property type="match status" value="1"/>
</dbReference>
<dbReference type="InterPro" id="IPR001054">
    <property type="entry name" value="A/G_cyclase"/>
</dbReference>
<feature type="repeat" description="TPR" evidence="1">
    <location>
        <begin position="278"/>
        <end position="311"/>
    </location>
</feature>
<evidence type="ECO:0000313" key="5">
    <source>
        <dbReference type="Proteomes" id="UP000009222"/>
    </source>
</evidence>
<name>F5YE94_LEAAZ</name>
<gene>
    <name evidence="4" type="ordered locus">TREAZ_0233</name>
</gene>
<dbReference type="PROSITE" id="PS50005">
    <property type="entry name" value="TPR"/>
    <property type="match status" value="1"/>
</dbReference>
<evidence type="ECO:0000259" key="3">
    <source>
        <dbReference type="PROSITE" id="PS50125"/>
    </source>
</evidence>
<sequence length="325" mass="36872">MTYSIVFFTAGFVACLILVIIFTAIRRVKTARKVGKPAPGPAVDAILLDPLDSQNINPFVPQAFLDILKKDSVNQLRLGDHVRQEMTIFFSDIRQFTSLMENLTPEESFKFINSYLARIVPVITANGGFVDKYIGDAILALYPQHNSADMAVRSAIEIQKTLVEYNQHRANFNYRPLSIGVGIHTGTLMMGVVGVEDRMQNTVISDAVNQASRLEGMCKAYNVSIVISEEIFKKLENPGSYMYRFLGKARVKGKAEPVSVFEIFDGINPDLLERKKKANRYWEEGMLSFSKKEYFAALKEFQRVKEILPDDGATYYYYDYCMKKL</sequence>
<evidence type="ECO:0000313" key="4">
    <source>
        <dbReference type="EMBL" id="AEF81763.1"/>
    </source>
</evidence>
<keyword evidence="2" id="KW-1133">Transmembrane helix</keyword>
<dbReference type="eggNOG" id="COG2114">
    <property type="taxonomic scope" value="Bacteria"/>
</dbReference>